<dbReference type="EMBL" id="CP050530">
    <property type="protein sequence ID" value="QMV47355.1"/>
    <property type="molecule type" value="Genomic_DNA"/>
</dbReference>
<feature type="transmembrane region" description="Helical" evidence="2">
    <location>
        <begin position="21"/>
        <end position="50"/>
    </location>
</feature>
<keyword evidence="2" id="KW-1133">Transmembrane helix</keyword>
<dbReference type="Proteomes" id="UP000515596">
    <property type="component" value="Chromosome"/>
</dbReference>
<dbReference type="SUPFAM" id="SSF54001">
    <property type="entry name" value="Cysteine proteinases"/>
    <property type="match status" value="1"/>
</dbReference>
<feature type="transmembrane region" description="Helical" evidence="2">
    <location>
        <begin position="62"/>
        <end position="84"/>
    </location>
</feature>
<organism evidence="3 4">
    <name type="scientific">Wolbachia pipientis</name>
    <dbReference type="NCBI Taxonomy" id="955"/>
    <lineage>
        <taxon>Bacteria</taxon>
        <taxon>Pseudomonadati</taxon>
        <taxon>Pseudomonadota</taxon>
        <taxon>Alphaproteobacteria</taxon>
        <taxon>Rickettsiales</taxon>
        <taxon>Anaplasmataceae</taxon>
        <taxon>Wolbachieae</taxon>
        <taxon>Wolbachia</taxon>
    </lineage>
</organism>
<proteinExistence type="predicted"/>
<evidence type="ECO:0000313" key="4">
    <source>
        <dbReference type="Proteomes" id="UP000515596"/>
    </source>
</evidence>
<evidence type="ECO:0000256" key="2">
    <source>
        <dbReference type="SAM" id="Phobius"/>
    </source>
</evidence>
<gene>
    <name evidence="3" type="ORF">HC356_05135</name>
</gene>
<dbReference type="AlphaFoldDB" id="A0A7G5CDS1"/>
<protein>
    <recommendedName>
        <fullName evidence="5">Ubiquitin-like protease family profile domain-containing protein</fullName>
    </recommendedName>
</protein>
<feature type="compositionally biased region" description="Low complexity" evidence="1">
    <location>
        <begin position="117"/>
        <end position="127"/>
    </location>
</feature>
<dbReference type="Gene3D" id="3.40.395.10">
    <property type="entry name" value="Adenoviral Proteinase, Chain A"/>
    <property type="match status" value="1"/>
</dbReference>
<accession>A0A7G5CDS1</accession>
<reference evidence="3 4" key="1">
    <citation type="journal article" date="2020" name="Mol. Biol. Evol.">
        <title>Life and death of selfish genes: comparative genomics reveals the dynamic evolution of cytoplasmic incompatibility.</title>
        <authorList>
            <person name="Martinez J."/>
            <person name="Klasson L."/>
            <person name="Welch J."/>
            <person name="Jiggins F.M."/>
        </authorList>
    </citation>
    <scope>NUCLEOTIDE SEQUENCE [LARGE SCALE GENOMIC DNA]</scope>
    <source>
        <strain evidence="3">WNik</strain>
    </source>
</reference>
<feature type="region of interest" description="Disordered" evidence="1">
    <location>
        <begin position="94"/>
        <end position="128"/>
    </location>
</feature>
<sequence>MSGLTKKYNQLKKSTYFASGKFVISTTCILLVATLAAGCLGLIIGFPLLIFPLAMLISNPVVWVLMGIVLTVTYKIVVEPLFYLAKGYINGKRAGQGEQKTQDGDSGIVPGSEPDSRNSSCRSSLDSGLGGKEFHENLDTLVHQTNRENYAYWLQQHDIAHIARIKYKYSEGFTDGVFFCIPGNLETSSERLREYKNKAERESSKRIFTSVINLCGNHWVTLVVAYSLDNKQFRAYYCDSFSADLPSPGSQRKKVELANEIKELVTPLTDQASELNAQGKKEMSKDVKETAQTCRNKKNELINVPINTDNIVSALEAVLEIENCNIRSSGAKQQSDGHNCGIFALENAHRITQMLNEGKSFDEIDKELSEYKFDLNGKRREFTKALMEDKKWKEDLESGFLCELPPRTKTSSTSEVQHVVHNEELSLTSCPCK</sequence>
<name>A0A7G5CDS1_WOLPI</name>
<keyword evidence="2" id="KW-0472">Membrane</keyword>
<evidence type="ECO:0000256" key="1">
    <source>
        <dbReference type="SAM" id="MobiDB-lite"/>
    </source>
</evidence>
<evidence type="ECO:0008006" key="5">
    <source>
        <dbReference type="Google" id="ProtNLM"/>
    </source>
</evidence>
<dbReference type="RefSeq" id="WP_182183209.1">
    <property type="nucleotide sequence ID" value="NZ_CP050530.1"/>
</dbReference>
<evidence type="ECO:0000313" key="3">
    <source>
        <dbReference type="EMBL" id="QMV47355.1"/>
    </source>
</evidence>
<dbReference type="InterPro" id="IPR038765">
    <property type="entry name" value="Papain-like_cys_pep_sf"/>
</dbReference>
<keyword evidence="2" id="KW-0812">Transmembrane</keyword>